<evidence type="ECO:0000313" key="1">
    <source>
        <dbReference type="EMBL" id="TKA22707.1"/>
    </source>
</evidence>
<dbReference type="PANTHER" id="PTHR31051:SF1">
    <property type="entry name" value="PROTEASOME ASSEMBLY CHAPERONE 3"/>
    <property type="match status" value="1"/>
</dbReference>
<keyword evidence="2" id="KW-1185">Reference proteome</keyword>
<dbReference type="EMBL" id="NAJL01000068">
    <property type="protein sequence ID" value="TKA22707.1"/>
    <property type="molecule type" value="Genomic_DNA"/>
</dbReference>
<gene>
    <name evidence="1" type="ORF">B0A50_07800</name>
</gene>
<protein>
    <submittedName>
        <fullName evidence="1">Uncharacterized protein</fullName>
    </submittedName>
</protein>
<dbReference type="OrthoDB" id="5593278at2759"/>
<dbReference type="InterPro" id="IPR053720">
    <property type="entry name" value="Psm_Assembly_Chaperone"/>
</dbReference>
<dbReference type="PANTHER" id="PTHR31051">
    <property type="entry name" value="PROTEASOME ASSEMBLY CHAPERONE 3"/>
    <property type="match status" value="1"/>
</dbReference>
<dbReference type="Gene3D" id="3.30.230.90">
    <property type="match status" value="1"/>
</dbReference>
<dbReference type="Proteomes" id="UP000308549">
    <property type="component" value="Unassembled WGS sequence"/>
</dbReference>
<dbReference type="GO" id="GO:0043248">
    <property type="term" value="P:proteasome assembly"/>
    <property type="evidence" value="ECO:0007669"/>
    <property type="project" value="InterPro"/>
</dbReference>
<sequence length="221" mass="23598">MDGPRLSLVPICNGGRRAVGPSSYSDYDKLWTLERRLFLTQINVLFEALESRVRSTGFSPFNMATAASPAYDVQPAPFPATSKNKSGVANGRLTAISLISFSDKLLITISQSGKLAHWVHVPLAIASSDPMNPGLSFSNSSTGPENDLLPRSDLTATTVFGGTKREEEIIGQTLATTVASAVLMKRPSEERLLVVGLGLEEASGMGRVAFEEVVGLVLDCL</sequence>
<accession>A0A4U0TLK0</accession>
<name>A0A4U0TLK0_9PEZI</name>
<proteinExistence type="predicted"/>
<comment type="caution">
    <text evidence="1">The sequence shown here is derived from an EMBL/GenBank/DDBJ whole genome shotgun (WGS) entry which is preliminary data.</text>
</comment>
<organism evidence="1 2">
    <name type="scientific">Salinomyces thailandicus</name>
    <dbReference type="NCBI Taxonomy" id="706561"/>
    <lineage>
        <taxon>Eukaryota</taxon>
        <taxon>Fungi</taxon>
        <taxon>Dikarya</taxon>
        <taxon>Ascomycota</taxon>
        <taxon>Pezizomycotina</taxon>
        <taxon>Dothideomycetes</taxon>
        <taxon>Dothideomycetidae</taxon>
        <taxon>Mycosphaerellales</taxon>
        <taxon>Teratosphaeriaceae</taxon>
        <taxon>Salinomyces</taxon>
    </lineage>
</organism>
<reference evidence="1 2" key="1">
    <citation type="submission" date="2017-03" db="EMBL/GenBank/DDBJ databases">
        <title>Genomes of endolithic fungi from Antarctica.</title>
        <authorList>
            <person name="Coleine C."/>
            <person name="Masonjones S."/>
            <person name="Stajich J.E."/>
        </authorList>
    </citation>
    <scope>NUCLEOTIDE SEQUENCE [LARGE SCALE GENOMIC DNA]</scope>
    <source>
        <strain evidence="1 2">CCFEE 6315</strain>
    </source>
</reference>
<dbReference type="InterPro" id="IPR018788">
    <property type="entry name" value="Proteasome_assmbl_chp_3"/>
</dbReference>
<dbReference type="AlphaFoldDB" id="A0A4U0TLK0"/>
<evidence type="ECO:0000313" key="2">
    <source>
        <dbReference type="Proteomes" id="UP000308549"/>
    </source>
</evidence>